<comment type="caution">
    <text evidence="1">The sequence shown here is derived from an EMBL/GenBank/DDBJ whole genome shotgun (WGS) entry which is preliminary data.</text>
</comment>
<evidence type="ECO:0000313" key="2">
    <source>
        <dbReference type="Proteomes" id="UP000479293"/>
    </source>
</evidence>
<proteinExistence type="predicted"/>
<keyword evidence="2" id="KW-1185">Reference proteome</keyword>
<organism evidence="1 2">
    <name type="scientific">Salmonirosea aquatica</name>
    <dbReference type="NCBI Taxonomy" id="2654236"/>
    <lineage>
        <taxon>Bacteria</taxon>
        <taxon>Pseudomonadati</taxon>
        <taxon>Bacteroidota</taxon>
        <taxon>Cytophagia</taxon>
        <taxon>Cytophagales</taxon>
        <taxon>Spirosomataceae</taxon>
        <taxon>Salmonirosea</taxon>
    </lineage>
</organism>
<reference evidence="1 2" key="1">
    <citation type="submission" date="2019-10" db="EMBL/GenBank/DDBJ databases">
        <title>Draft Genome Sequence of Cytophagaceae sp. SJW1-29.</title>
        <authorList>
            <person name="Choi A."/>
        </authorList>
    </citation>
    <scope>NUCLEOTIDE SEQUENCE [LARGE SCALE GENOMIC DNA]</scope>
    <source>
        <strain evidence="1 2">SJW1-29</strain>
    </source>
</reference>
<dbReference type="AlphaFoldDB" id="A0A7C9BHK1"/>
<dbReference type="Proteomes" id="UP000479293">
    <property type="component" value="Unassembled WGS sequence"/>
</dbReference>
<dbReference type="RefSeq" id="WP_152763558.1">
    <property type="nucleotide sequence ID" value="NZ_WHLY01000002.1"/>
</dbReference>
<protein>
    <recommendedName>
        <fullName evidence="3">Lipoprotein</fullName>
    </recommendedName>
</protein>
<gene>
    <name evidence="1" type="ORF">GBK04_22395</name>
</gene>
<name>A0A7C9BHK1_9BACT</name>
<dbReference type="PROSITE" id="PS51257">
    <property type="entry name" value="PROKAR_LIPOPROTEIN"/>
    <property type="match status" value="1"/>
</dbReference>
<accession>A0A7C9BHK1</accession>
<dbReference type="EMBL" id="WHLY01000002">
    <property type="protein sequence ID" value="MPR36020.1"/>
    <property type="molecule type" value="Genomic_DNA"/>
</dbReference>
<sequence>MKKLLFLSLLALYACDKPFCNEKPNDEIAGIVIKVIGDQTYSAYDPERGEDLARFGIHITTDAQYRRVFAHCCAARLDSLDFTQYDLLGLTTVNKGQHSTYLRNVQRDESAKKVTYTVTERYCKRSSPVEGQGNFVLVPKVPSGYSVEYVRK</sequence>
<evidence type="ECO:0008006" key="3">
    <source>
        <dbReference type="Google" id="ProtNLM"/>
    </source>
</evidence>
<evidence type="ECO:0000313" key="1">
    <source>
        <dbReference type="EMBL" id="MPR36020.1"/>
    </source>
</evidence>